<name>A0AA46X201_9FIRM</name>
<dbReference type="GO" id="GO:0005829">
    <property type="term" value="C:cytosol"/>
    <property type="evidence" value="ECO:0007669"/>
    <property type="project" value="TreeGrafter"/>
</dbReference>
<reference evidence="9" key="1">
    <citation type="submission" date="2022-11" db="EMBL/GenBank/DDBJ databases">
        <title>Complete genome sequence of Veillonella rogosae KCOM 3468 isolated from human Subgingival dental plaque of Chronic peridontitis Lesion.</title>
        <authorList>
            <person name="Park S.-N."/>
            <person name="Lim Y.K."/>
            <person name="Kook J.-K."/>
        </authorList>
    </citation>
    <scope>NUCLEOTIDE SEQUENCE</scope>
    <source>
        <strain evidence="9">KCOM 3468</strain>
    </source>
</reference>
<dbReference type="InterPro" id="IPR058240">
    <property type="entry name" value="rSAM_sf"/>
</dbReference>
<keyword evidence="2" id="KW-0489">Methyltransferase</keyword>
<dbReference type="CDD" id="cd01335">
    <property type="entry name" value="Radical_SAM"/>
    <property type="match status" value="1"/>
</dbReference>
<evidence type="ECO:0000256" key="5">
    <source>
        <dbReference type="ARBA" id="ARBA00022723"/>
    </source>
</evidence>
<evidence type="ECO:0000259" key="8">
    <source>
        <dbReference type="PROSITE" id="PS51918"/>
    </source>
</evidence>
<organism evidence="9 10">
    <name type="scientific">Veillonella rogosae</name>
    <dbReference type="NCBI Taxonomy" id="423477"/>
    <lineage>
        <taxon>Bacteria</taxon>
        <taxon>Bacillati</taxon>
        <taxon>Bacillota</taxon>
        <taxon>Negativicutes</taxon>
        <taxon>Veillonellales</taxon>
        <taxon>Veillonellaceae</taxon>
        <taxon>Veillonella</taxon>
    </lineage>
</organism>
<keyword evidence="5" id="KW-0479">Metal-binding</keyword>
<dbReference type="PANTHER" id="PTHR43409:SF7">
    <property type="entry name" value="BLL1977 PROTEIN"/>
    <property type="match status" value="1"/>
</dbReference>
<dbReference type="Gene3D" id="3.40.50.280">
    <property type="entry name" value="Cobalamin-binding domain"/>
    <property type="match status" value="1"/>
</dbReference>
<keyword evidence="6" id="KW-0408">Iron</keyword>
<dbReference type="InterPro" id="IPR025274">
    <property type="entry name" value="DUF4070"/>
</dbReference>
<dbReference type="Pfam" id="PF04055">
    <property type="entry name" value="Radical_SAM"/>
    <property type="match status" value="1"/>
</dbReference>
<dbReference type="KEGG" id="vrg:OKW85_05810"/>
<gene>
    <name evidence="9" type="ORF">OKW85_05810</name>
</gene>
<proteinExistence type="predicted"/>
<evidence type="ECO:0000313" key="10">
    <source>
        <dbReference type="Proteomes" id="UP001164244"/>
    </source>
</evidence>
<dbReference type="Gene3D" id="3.80.30.20">
    <property type="entry name" value="tm_1862 like domain"/>
    <property type="match status" value="1"/>
</dbReference>
<keyword evidence="7" id="KW-0411">Iron-sulfur</keyword>
<feature type="domain" description="Radical SAM core" evidence="8">
    <location>
        <begin position="156"/>
        <end position="374"/>
    </location>
</feature>
<dbReference type="InterPro" id="IPR051198">
    <property type="entry name" value="BchE-like"/>
</dbReference>
<sequence>MKVKLIQPRMLKRPMDTDLKIRMSPHLGLLTVANIIRHECEVTIENENIRAIDFDDVPDLVGIAVTVDVLPRAIEIASIYKEKGVKVIAGGIHITTASNTIPKEAFDSLCIGFAENTWPQIIEDAKHGRLQSQYVSGPLESGDDIASPAYDLIDKTDYLWYNVVSTSRSCPHRCDFCYNSSGTHQYINRNIEDVLGDIKQLGTKHIMFIDDNFIGNISWTKQFLERIKPLKLNWNAAVTMKIGQHPELMDLMKETGCQSLFIGFESISSQSLSSVHKMQNNREEFERLINELHKRGIMVNASFVFGLDGDTPETFKNTLDWIISQKIDTITSHIVTPYPGTEFYKRMEAQNRIFDYDLSKYNTSHVVVSPLGMSKEELEKGYLWIYKELYSIKNIFRRMPKTMGTIPAYLTFNFFYRRFGHFTAKVCNLLTYKRIGLFAEKLSRYM</sequence>
<dbReference type="GO" id="GO:0046872">
    <property type="term" value="F:metal ion binding"/>
    <property type="evidence" value="ECO:0007669"/>
    <property type="project" value="UniProtKB-KW"/>
</dbReference>
<evidence type="ECO:0000256" key="1">
    <source>
        <dbReference type="ARBA" id="ARBA00001966"/>
    </source>
</evidence>
<dbReference type="RefSeq" id="WP_265137410.1">
    <property type="nucleotide sequence ID" value="NZ_CP110418.1"/>
</dbReference>
<evidence type="ECO:0000256" key="7">
    <source>
        <dbReference type="ARBA" id="ARBA00023014"/>
    </source>
</evidence>
<dbReference type="InterPro" id="IPR007197">
    <property type="entry name" value="rSAM"/>
</dbReference>
<dbReference type="EMBL" id="CP110418">
    <property type="protein sequence ID" value="UZG50225.1"/>
    <property type="molecule type" value="Genomic_DNA"/>
</dbReference>
<dbReference type="InterPro" id="IPR006638">
    <property type="entry name" value="Elp3/MiaA/NifB-like_rSAM"/>
</dbReference>
<dbReference type="SUPFAM" id="SSF102114">
    <property type="entry name" value="Radical SAM enzymes"/>
    <property type="match status" value="1"/>
</dbReference>
<accession>A0AA46X201</accession>
<dbReference type="SFLD" id="SFLDG01123">
    <property type="entry name" value="methyltransferase_(Class_B)"/>
    <property type="match status" value="1"/>
</dbReference>
<evidence type="ECO:0000256" key="2">
    <source>
        <dbReference type="ARBA" id="ARBA00022603"/>
    </source>
</evidence>
<dbReference type="GO" id="GO:0051539">
    <property type="term" value="F:4 iron, 4 sulfur cluster binding"/>
    <property type="evidence" value="ECO:0007669"/>
    <property type="project" value="UniProtKB-KW"/>
</dbReference>
<protein>
    <submittedName>
        <fullName evidence="9">B12-binding domain-containing radical SAM protein</fullName>
    </submittedName>
</protein>
<comment type="cofactor">
    <cofactor evidence="1">
        <name>[4Fe-4S] cluster</name>
        <dbReference type="ChEBI" id="CHEBI:49883"/>
    </cofactor>
</comment>
<dbReference type="Proteomes" id="UP001164244">
    <property type="component" value="Chromosome"/>
</dbReference>
<evidence type="ECO:0000256" key="3">
    <source>
        <dbReference type="ARBA" id="ARBA00022679"/>
    </source>
</evidence>
<evidence type="ECO:0000256" key="4">
    <source>
        <dbReference type="ARBA" id="ARBA00022691"/>
    </source>
</evidence>
<evidence type="ECO:0000313" key="9">
    <source>
        <dbReference type="EMBL" id="UZG50225.1"/>
    </source>
</evidence>
<dbReference type="SMART" id="SM00729">
    <property type="entry name" value="Elp3"/>
    <property type="match status" value="1"/>
</dbReference>
<keyword evidence="3" id="KW-0808">Transferase</keyword>
<dbReference type="GO" id="GO:0003824">
    <property type="term" value="F:catalytic activity"/>
    <property type="evidence" value="ECO:0007669"/>
    <property type="project" value="InterPro"/>
</dbReference>
<dbReference type="Pfam" id="PF13282">
    <property type="entry name" value="DUF4070"/>
    <property type="match status" value="1"/>
</dbReference>
<dbReference type="SFLD" id="SFLDG01082">
    <property type="entry name" value="B12-binding_domain_containing"/>
    <property type="match status" value="1"/>
</dbReference>
<dbReference type="PROSITE" id="PS51918">
    <property type="entry name" value="RADICAL_SAM"/>
    <property type="match status" value="1"/>
</dbReference>
<dbReference type="InterPro" id="IPR034466">
    <property type="entry name" value="Methyltransferase_Class_B"/>
</dbReference>
<dbReference type="AlphaFoldDB" id="A0AA46X201"/>
<keyword evidence="4" id="KW-0949">S-adenosyl-L-methionine</keyword>
<evidence type="ECO:0000256" key="6">
    <source>
        <dbReference type="ARBA" id="ARBA00023004"/>
    </source>
</evidence>
<dbReference type="InterPro" id="IPR023404">
    <property type="entry name" value="rSAM_horseshoe"/>
</dbReference>
<dbReference type="PANTHER" id="PTHR43409">
    <property type="entry name" value="ANAEROBIC MAGNESIUM-PROTOPORPHYRIN IX MONOMETHYL ESTER CYCLASE-RELATED"/>
    <property type="match status" value="1"/>
</dbReference>
<dbReference type="SFLD" id="SFLDS00029">
    <property type="entry name" value="Radical_SAM"/>
    <property type="match status" value="1"/>
</dbReference>